<name>A0A291DD25_9MICC</name>
<dbReference type="RefSeq" id="WP_096740586.1">
    <property type="nucleotide sequence ID" value="NZ_CP023510.1"/>
</dbReference>
<accession>A0A291DD25</accession>
<protein>
    <submittedName>
        <fullName evidence="1">CAAX protease</fullName>
    </submittedName>
</protein>
<gene>
    <name evidence="1" type="ORF">CO690_00405</name>
</gene>
<keyword evidence="1" id="KW-0645">Protease</keyword>
<dbReference type="GO" id="GO:0008233">
    <property type="term" value="F:peptidase activity"/>
    <property type="evidence" value="ECO:0007669"/>
    <property type="project" value="UniProtKB-KW"/>
</dbReference>
<dbReference type="EMBL" id="CP023510">
    <property type="protein sequence ID" value="ATF62209.1"/>
    <property type="molecule type" value="Genomic_DNA"/>
</dbReference>
<reference evidence="2" key="1">
    <citation type="submission" date="2017-09" db="EMBL/GenBank/DDBJ databases">
        <title>FDA dAtabase for Regulatory Grade micrObial Sequences (FDA-ARGOS): Supporting development and validation of Infectious Disease Dx tests.</title>
        <authorList>
            <person name="Minogue T."/>
            <person name="Wolcott M."/>
            <person name="Wasieloski L."/>
            <person name="Aguilar W."/>
            <person name="Moore D."/>
            <person name="Tallon L."/>
            <person name="Sadzewicz L."/>
            <person name="Ott S."/>
            <person name="Zhao X."/>
            <person name="Nagaraj S."/>
            <person name="Vavikolanu K."/>
            <person name="Aluvathingal J."/>
            <person name="Nadendla S."/>
            <person name="Sichtig H."/>
        </authorList>
    </citation>
    <scope>NUCLEOTIDE SEQUENCE [LARGE SCALE GENOMIC DNA]</scope>
    <source>
        <strain evidence="2">FDAARGOS_369</strain>
    </source>
</reference>
<proteinExistence type="predicted"/>
<evidence type="ECO:0000313" key="1">
    <source>
        <dbReference type="EMBL" id="ATF62209.1"/>
    </source>
</evidence>
<organism evidence="1 2">
    <name type="scientific">Rothia mucilaginosa</name>
    <dbReference type="NCBI Taxonomy" id="43675"/>
    <lineage>
        <taxon>Bacteria</taxon>
        <taxon>Bacillati</taxon>
        <taxon>Actinomycetota</taxon>
        <taxon>Actinomycetes</taxon>
        <taxon>Micrococcales</taxon>
        <taxon>Micrococcaceae</taxon>
        <taxon>Rothia</taxon>
    </lineage>
</organism>
<keyword evidence="1" id="KW-0378">Hydrolase</keyword>
<dbReference type="Pfam" id="PF07751">
    <property type="entry name" value="Abi_2"/>
    <property type="match status" value="1"/>
</dbReference>
<dbReference type="Proteomes" id="UP000218628">
    <property type="component" value="Chromosome"/>
</dbReference>
<dbReference type="InterPro" id="IPR011664">
    <property type="entry name" value="Abi_system_AbiD/AbiF-like"/>
</dbReference>
<evidence type="ECO:0000313" key="2">
    <source>
        <dbReference type="Proteomes" id="UP000218628"/>
    </source>
</evidence>
<dbReference type="AlphaFoldDB" id="A0A291DD25"/>
<sequence>MGAQVKNATTLNEQITLLRNRGMAVDDRLARQWLSNISYYRLSGYSYPYRVLQPTDDPKKPFREDRFVQGTSFEEVAQLYEFDRKLRTLIHDAIERIEIALRTRIGEWVVSHGPLAYQDSDLFRPDFDHAGWLDRAMGRVERAKKSNAAIRHYSENYDGYPFWVLAETLDFSDISILYGGLPVLVQHEISTAFGFKVDATALLARHKKTYYRQDPLARWCEQLSIVRNVCAHHGRLFNRRFTPASTNVFRTIPGLSSLPRGQSERLYGALLVIAFMLRSVSPGTTWTDKLITLIKSDYMPLRLRHVSELGFPEDWETHLRMMMSGQE</sequence>
<dbReference type="GO" id="GO:0006508">
    <property type="term" value="P:proteolysis"/>
    <property type="evidence" value="ECO:0007669"/>
    <property type="project" value="UniProtKB-KW"/>
</dbReference>